<sequence length="261" mass="30597">MKPIDQYEKHGYVVLRGFFSNEELSRLDEHVERVYQKWLAENEAVIFDKKLVNMHSLTSREYFLDSPERRKAFFELIASAKLTGTIKTMFGADIHFHNTQLFFNPSNSERLPYWHRDMQYSPIEDSVQSTEQSKMLSLHIRIPLVEETGVEVVKGSHRRWDTELERDVRFELDGHLNSEPLPDSELIALARGDVLIFSAQMIHRGNYELNPVRKAFDLCVGKYHPLAADFLDPRVLPTDEEIDNMPNNHWYRLAKEITGYK</sequence>
<dbReference type="Gene3D" id="2.60.120.620">
    <property type="entry name" value="q2cbj1_9rhob like domain"/>
    <property type="match status" value="1"/>
</dbReference>
<dbReference type="PANTHER" id="PTHR20883">
    <property type="entry name" value="PHYTANOYL-COA DIOXYGENASE DOMAIN CONTAINING 1"/>
    <property type="match status" value="1"/>
</dbReference>
<dbReference type="SUPFAM" id="SSF51197">
    <property type="entry name" value="Clavaminate synthase-like"/>
    <property type="match status" value="1"/>
</dbReference>
<keyword evidence="3" id="KW-1185">Reference proteome</keyword>
<comment type="cofactor">
    <cofactor evidence="1">
        <name>Fe(2+)</name>
        <dbReference type="ChEBI" id="CHEBI:29033"/>
    </cofactor>
</comment>
<evidence type="ECO:0000313" key="3">
    <source>
        <dbReference type="Proteomes" id="UP000176037"/>
    </source>
</evidence>
<protein>
    <submittedName>
        <fullName evidence="2">Phytanoyl-CoA dioxygenase</fullName>
    </submittedName>
</protein>
<dbReference type="GO" id="GO:0016706">
    <property type="term" value="F:2-oxoglutarate-dependent dioxygenase activity"/>
    <property type="evidence" value="ECO:0007669"/>
    <property type="project" value="UniProtKB-ARBA"/>
</dbReference>
<dbReference type="Proteomes" id="UP000176037">
    <property type="component" value="Unassembled WGS sequence"/>
</dbReference>
<name>A0A1E8FIZ9_9ALTE</name>
<dbReference type="AlphaFoldDB" id="A0A1E8FIZ9"/>
<dbReference type="RefSeq" id="WP_070174966.1">
    <property type="nucleotide sequence ID" value="NZ_BMJR01000008.1"/>
</dbReference>
<organism evidence="2 3">
    <name type="scientific">Alteromonas lipolytica</name>
    <dbReference type="NCBI Taxonomy" id="1856405"/>
    <lineage>
        <taxon>Bacteria</taxon>
        <taxon>Pseudomonadati</taxon>
        <taxon>Pseudomonadota</taxon>
        <taxon>Gammaproteobacteria</taxon>
        <taxon>Alteromonadales</taxon>
        <taxon>Alteromonadaceae</taxon>
        <taxon>Alteromonas/Salinimonas group</taxon>
        <taxon>Alteromonas</taxon>
    </lineage>
</organism>
<dbReference type="GO" id="GO:0005506">
    <property type="term" value="F:iron ion binding"/>
    <property type="evidence" value="ECO:0007669"/>
    <property type="project" value="UniProtKB-ARBA"/>
</dbReference>
<proteinExistence type="predicted"/>
<comment type="caution">
    <text evidence="2">The sequence shown here is derived from an EMBL/GenBank/DDBJ whole genome shotgun (WGS) entry which is preliminary data.</text>
</comment>
<dbReference type="InterPro" id="IPR008775">
    <property type="entry name" value="Phytyl_CoA_dOase-like"/>
</dbReference>
<accession>A0A1E8FIZ9</accession>
<evidence type="ECO:0000313" key="2">
    <source>
        <dbReference type="EMBL" id="OFI35726.1"/>
    </source>
</evidence>
<reference evidence="2 3" key="1">
    <citation type="submission" date="2016-09" db="EMBL/GenBank/DDBJ databases">
        <title>Alteromonas lipolytica, a new species isolated from sea water.</title>
        <authorList>
            <person name="Wu Y.-H."/>
            <person name="Cheng H."/>
            <person name="Xu X.-W."/>
        </authorList>
    </citation>
    <scope>NUCLEOTIDE SEQUENCE [LARGE SCALE GENOMIC DNA]</scope>
    <source>
        <strain evidence="2 3">JW12</strain>
    </source>
</reference>
<dbReference type="EMBL" id="MJIC01000006">
    <property type="protein sequence ID" value="OFI35726.1"/>
    <property type="molecule type" value="Genomic_DNA"/>
</dbReference>
<dbReference type="Pfam" id="PF05721">
    <property type="entry name" value="PhyH"/>
    <property type="match status" value="1"/>
</dbReference>
<evidence type="ECO:0000256" key="1">
    <source>
        <dbReference type="ARBA" id="ARBA00001954"/>
    </source>
</evidence>
<gene>
    <name evidence="2" type="ORF">BFC17_10590</name>
</gene>
<keyword evidence="2" id="KW-0223">Dioxygenase</keyword>
<dbReference type="OrthoDB" id="345086at2"/>
<dbReference type="PANTHER" id="PTHR20883:SF48">
    <property type="entry name" value="ECTOINE DIOXYGENASE"/>
    <property type="match status" value="1"/>
</dbReference>
<keyword evidence="2" id="KW-0560">Oxidoreductase</keyword>
<dbReference type="STRING" id="1856405.BFC17_10590"/>